<feature type="compositionally biased region" description="Low complexity" evidence="1">
    <location>
        <begin position="87"/>
        <end position="102"/>
    </location>
</feature>
<organism evidence="2 3">
    <name type="scientific">Sphaerobolus stellatus (strain SS14)</name>
    <dbReference type="NCBI Taxonomy" id="990650"/>
    <lineage>
        <taxon>Eukaryota</taxon>
        <taxon>Fungi</taxon>
        <taxon>Dikarya</taxon>
        <taxon>Basidiomycota</taxon>
        <taxon>Agaricomycotina</taxon>
        <taxon>Agaricomycetes</taxon>
        <taxon>Phallomycetidae</taxon>
        <taxon>Geastrales</taxon>
        <taxon>Sphaerobolaceae</taxon>
        <taxon>Sphaerobolus</taxon>
    </lineage>
</organism>
<protein>
    <submittedName>
        <fullName evidence="2">Unplaced genomic scaffold SPHSTscaffold_140, whole genome shotgun sequence</fullName>
    </submittedName>
</protein>
<dbReference type="AlphaFoldDB" id="A0A0C9V782"/>
<dbReference type="EMBL" id="KN837215">
    <property type="protein sequence ID" value="KIJ33290.1"/>
    <property type="molecule type" value="Genomic_DNA"/>
</dbReference>
<accession>A0A0C9V782</accession>
<evidence type="ECO:0000256" key="1">
    <source>
        <dbReference type="SAM" id="MobiDB-lite"/>
    </source>
</evidence>
<feature type="compositionally biased region" description="Polar residues" evidence="1">
    <location>
        <begin position="16"/>
        <end position="27"/>
    </location>
</feature>
<proteinExistence type="predicted"/>
<feature type="compositionally biased region" description="Polar residues" evidence="1">
    <location>
        <begin position="47"/>
        <end position="57"/>
    </location>
</feature>
<evidence type="ECO:0000313" key="2">
    <source>
        <dbReference type="EMBL" id="KIJ33290.1"/>
    </source>
</evidence>
<feature type="compositionally biased region" description="Acidic residues" evidence="1">
    <location>
        <begin position="123"/>
        <end position="132"/>
    </location>
</feature>
<dbReference type="HOGENOM" id="CLU_1062333_0_0_1"/>
<dbReference type="Proteomes" id="UP000054279">
    <property type="component" value="Unassembled WGS sequence"/>
</dbReference>
<keyword evidence="3" id="KW-1185">Reference proteome</keyword>
<evidence type="ECO:0000313" key="3">
    <source>
        <dbReference type="Proteomes" id="UP000054279"/>
    </source>
</evidence>
<name>A0A0C9V782_SPHS4</name>
<gene>
    <name evidence="2" type="ORF">M422DRAFT_264844</name>
</gene>
<reference evidence="2 3" key="1">
    <citation type="submission" date="2014-06" db="EMBL/GenBank/DDBJ databases">
        <title>Evolutionary Origins and Diversification of the Mycorrhizal Mutualists.</title>
        <authorList>
            <consortium name="DOE Joint Genome Institute"/>
            <consortium name="Mycorrhizal Genomics Consortium"/>
            <person name="Kohler A."/>
            <person name="Kuo A."/>
            <person name="Nagy L.G."/>
            <person name="Floudas D."/>
            <person name="Copeland A."/>
            <person name="Barry K.W."/>
            <person name="Cichocki N."/>
            <person name="Veneault-Fourrey C."/>
            <person name="LaButti K."/>
            <person name="Lindquist E.A."/>
            <person name="Lipzen A."/>
            <person name="Lundell T."/>
            <person name="Morin E."/>
            <person name="Murat C."/>
            <person name="Riley R."/>
            <person name="Ohm R."/>
            <person name="Sun H."/>
            <person name="Tunlid A."/>
            <person name="Henrissat B."/>
            <person name="Grigoriev I.V."/>
            <person name="Hibbett D.S."/>
            <person name="Martin F."/>
        </authorList>
    </citation>
    <scope>NUCLEOTIDE SEQUENCE [LARGE SCALE GENOMIC DNA]</scope>
    <source>
        <strain evidence="2 3">SS14</strain>
    </source>
</reference>
<feature type="region of interest" description="Disordered" evidence="1">
    <location>
        <begin position="1"/>
        <end position="140"/>
    </location>
</feature>
<sequence length="262" mass="30089">MWRDQITIWRFKNPPCSKNKNRTSQPQARPHSPPTLAQLHGRRRQLQVFQRTQSSPSDCPERQQYSREPSNSPFPHLTGQHQREDTSTSPAPSPNASQADSDQSVHKRARHEDQNPSSPESTGDGEEEEEETSGNNRDNYGFTGKWFVTPTCNYGCLYNMWTPMLEILEIGKLDNHQITEANYSKRVWRKITLYRALIKAIPELHKRAKALGVSLLDLASLLDKKRSDARNEDVQHIKDNSQLLQPKLKAFHPPLTMNDKIT</sequence>